<dbReference type="Proteomes" id="UP000178379">
    <property type="component" value="Unassembled WGS sequence"/>
</dbReference>
<gene>
    <name evidence="2" type="ORF">A2140_03955</name>
</gene>
<sequence>MFTARKVAQMAAVFAKAQGGTINVLKLVKLLYLADREALSRHGFPISFDNVVAMPHGPVLSRTLDLINGFVDGPRGAQWDEWIGDREDHNVTLRRDFSRADLDELSDTDLEVINDVNSQFGKWDQWTLRNYTHDLKEWRDPSGSRVAIPDEEILIALGRDAKEAAALAQEIQTQRDFDRVLSSL</sequence>
<evidence type="ECO:0000313" key="3">
    <source>
        <dbReference type="Proteomes" id="UP000178379"/>
    </source>
</evidence>
<name>A0A1F6T0V7_9PROT</name>
<comment type="caution">
    <text evidence="2">The sequence shown here is derived from an EMBL/GenBank/DDBJ whole genome shotgun (WGS) entry which is preliminary data.</text>
</comment>
<protein>
    <recommendedName>
        <fullName evidence="1">Antitoxin SocA-like Panacea domain-containing protein</fullName>
    </recommendedName>
</protein>
<dbReference type="InterPro" id="IPR025272">
    <property type="entry name" value="SocA_Panacea"/>
</dbReference>
<evidence type="ECO:0000313" key="2">
    <source>
        <dbReference type="EMBL" id="OGI38821.1"/>
    </source>
</evidence>
<proteinExistence type="predicted"/>
<organism evidence="2 3">
    <name type="scientific">Candidatus Muproteobacteria bacterium RBG_16_62_13</name>
    <dbReference type="NCBI Taxonomy" id="1817756"/>
    <lineage>
        <taxon>Bacteria</taxon>
        <taxon>Pseudomonadati</taxon>
        <taxon>Pseudomonadota</taxon>
        <taxon>Candidatus Muproteobacteria</taxon>
    </lineage>
</organism>
<accession>A0A1F6T0V7</accession>
<dbReference type="EMBL" id="MFSQ01000112">
    <property type="protein sequence ID" value="OGI38821.1"/>
    <property type="molecule type" value="Genomic_DNA"/>
</dbReference>
<feature type="domain" description="Antitoxin SocA-like Panacea" evidence="1">
    <location>
        <begin position="27"/>
        <end position="138"/>
    </location>
</feature>
<dbReference type="Pfam" id="PF13274">
    <property type="entry name" value="SocA_Panacea"/>
    <property type="match status" value="1"/>
</dbReference>
<evidence type="ECO:0000259" key="1">
    <source>
        <dbReference type="Pfam" id="PF13274"/>
    </source>
</evidence>
<dbReference type="AlphaFoldDB" id="A0A1F6T0V7"/>
<reference evidence="2 3" key="1">
    <citation type="journal article" date="2016" name="Nat. Commun.">
        <title>Thousands of microbial genomes shed light on interconnected biogeochemical processes in an aquifer system.</title>
        <authorList>
            <person name="Anantharaman K."/>
            <person name="Brown C.T."/>
            <person name="Hug L.A."/>
            <person name="Sharon I."/>
            <person name="Castelle C.J."/>
            <person name="Probst A.J."/>
            <person name="Thomas B.C."/>
            <person name="Singh A."/>
            <person name="Wilkins M.J."/>
            <person name="Karaoz U."/>
            <person name="Brodie E.L."/>
            <person name="Williams K.H."/>
            <person name="Hubbard S.S."/>
            <person name="Banfield J.F."/>
        </authorList>
    </citation>
    <scope>NUCLEOTIDE SEQUENCE [LARGE SCALE GENOMIC DNA]</scope>
</reference>